<proteinExistence type="predicted"/>
<keyword evidence="1" id="KW-0175">Coiled coil</keyword>
<gene>
    <name evidence="2" type="ORF">WDU96_12910</name>
</gene>
<evidence type="ECO:0000256" key="1">
    <source>
        <dbReference type="SAM" id="Coils"/>
    </source>
</evidence>
<feature type="coiled-coil region" evidence="1">
    <location>
        <begin position="212"/>
        <end position="239"/>
    </location>
</feature>
<reference evidence="2 3" key="1">
    <citation type="submission" date="2024-02" db="EMBL/GenBank/DDBJ databases">
        <authorList>
            <person name="Saticioglu I.B."/>
        </authorList>
    </citation>
    <scope>NUCLEOTIDE SEQUENCE [LARGE SCALE GENOMIC DNA]</scope>
    <source>
        <strain evidence="2 3">Mu-86</strain>
    </source>
</reference>
<organism evidence="2 3">
    <name type="scientific">Microbacterium marmarense</name>
    <dbReference type="NCBI Taxonomy" id="3122051"/>
    <lineage>
        <taxon>Bacteria</taxon>
        <taxon>Bacillati</taxon>
        <taxon>Actinomycetota</taxon>
        <taxon>Actinomycetes</taxon>
        <taxon>Micrococcales</taxon>
        <taxon>Microbacteriaceae</taxon>
        <taxon>Microbacterium</taxon>
    </lineage>
</organism>
<protein>
    <submittedName>
        <fullName evidence="2">Transposase</fullName>
    </submittedName>
</protein>
<sequence length="278" mass="28767">MSSDSGLDDVAAELYALRPDQFTAERNARAQTAPSALARAIKGLRKPTVAAWAVNLLVGAGQLDEALALATALREAQDDLDAAELALLAPQRRALVAALARSAVNLAQQQGVSVSPAALADIEKTINAAVLDASAAAAVSTARLVTPLEAGGAAPSVDSVGGSLPGTAPAASAVVDDLAERRARKAAEKAARDADRVANEAARALGQIGARRVEARQRADHVRERIDDLRADIAKREAEAGLIAKTIEELEHEYAAAAETALTSKRIADRARASLDDL</sequence>
<evidence type="ECO:0000313" key="2">
    <source>
        <dbReference type="EMBL" id="MEJ1156502.1"/>
    </source>
</evidence>
<keyword evidence="3" id="KW-1185">Reference proteome</keyword>
<dbReference type="EMBL" id="JBBDGL010000005">
    <property type="protein sequence ID" value="MEJ1156502.1"/>
    <property type="molecule type" value="Genomic_DNA"/>
</dbReference>
<accession>A0ABU8LW78</accession>
<comment type="caution">
    <text evidence="2">The sequence shown here is derived from an EMBL/GenBank/DDBJ whole genome shotgun (WGS) entry which is preliminary data.</text>
</comment>
<evidence type="ECO:0000313" key="3">
    <source>
        <dbReference type="Proteomes" id="UP001368654"/>
    </source>
</evidence>
<dbReference type="RefSeq" id="WP_337338940.1">
    <property type="nucleotide sequence ID" value="NZ_JBBDGL010000005.1"/>
</dbReference>
<dbReference type="Proteomes" id="UP001368654">
    <property type="component" value="Unassembled WGS sequence"/>
</dbReference>
<name>A0ABU8LW78_9MICO</name>